<protein>
    <submittedName>
        <fullName evidence="1">Uncharacterized protein</fullName>
    </submittedName>
</protein>
<reference evidence="1" key="1">
    <citation type="submission" date="2020-11" db="EMBL/GenBank/DDBJ databases">
        <authorList>
            <consortium name="DOE Joint Genome Institute"/>
            <person name="Ahrendt S."/>
            <person name="Riley R."/>
            <person name="Andreopoulos W."/>
            <person name="Labutti K."/>
            <person name="Pangilinan J."/>
            <person name="Ruiz-Duenas F.J."/>
            <person name="Barrasa J.M."/>
            <person name="Sanchez-Garcia M."/>
            <person name="Camarero S."/>
            <person name="Miyauchi S."/>
            <person name="Serrano A."/>
            <person name="Linde D."/>
            <person name="Babiker R."/>
            <person name="Drula E."/>
            <person name="Ayuso-Fernandez I."/>
            <person name="Pacheco R."/>
            <person name="Padilla G."/>
            <person name="Ferreira P."/>
            <person name="Barriuso J."/>
            <person name="Kellner H."/>
            <person name="Castanera R."/>
            <person name="Alfaro M."/>
            <person name="Ramirez L."/>
            <person name="Pisabarro A.G."/>
            <person name="Kuo A."/>
            <person name="Tritt A."/>
            <person name="Lipzen A."/>
            <person name="He G."/>
            <person name="Yan M."/>
            <person name="Ng V."/>
            <person name="Cullen D."/>
            <person name="Martin F."/>
            <person name="Rosso M.-N."/>
            <person name="Henrissat B."/>
            <person name="Hibbett D."/>
            <person name="Martinez A.T."/>
            <person name="Grigoriev I.V."/>
        </authorList>
    </citation>
    <scope>NUCLEOTIDE SEQUENCE</scope>
    <source>
        <strain evidence="1">AH 40177</strain>
    </source>
</reference>
<evidence type="ECO:0000313" key="2">
    <source>
        <dbReference type="Proteomes" id="UP000772434"/>
    </source>
</evidence>
<proteinExistence type="predicted"/>
<name>A0A9P5P6W0_9AGAR</name>
<accession>A0A9P5P6W0</accession>
<sequence>MYADYKQHQDVLHTHETHLRRNFVDSVWSSLTVNCGPRTETDPHVDCRNRPDGWCPVFALGLFNSRIGGHLVLPDLKLVLEFPSGCAIFLPSALLVHYNTAIQEGEHSYSLTQYTAGGLFRWVANGFQTQETFLTHALADVKAKWWQDRKTRWKRGLQFFPIVE</sequence>
<dbReference type="AlphaFoldDB" id="A0A9P5P6W0"/>
<dbReference type="EMBL" id="JADNRY010000542">
    <property type="protein sequence ID" value="KAF9042688.1"/>
    <property type="molecule type" value="Genomic_DNA"/>
</dbReference>
<gene>
    <name evidence="1" type="ORF">BDP27DRAFT_1347149</name>
</gene>
<comment type="caution">
    <text evidence="1">The sequence shown here is derived from an EMBL/GenBank/DDBJ whole genome shotgun (WGS) entry which is preliminary data.</text>
</comment>
<dbReference type="Gene3D" id="3.60.130.30">
    <property type="match status" value="1"/>
</dbReference>
<evidence type="ECO:0000313" key="1">
    <source>
        <dbReference type="EMBL" id="KAF9042688.1"/>
    </source>
</evidence>
<dbReference type="OrthoDB" id="3202607at2759"/>
<keyword evidence="2" id="KW-1185">Reference proteome</keyword>
<dbReference type="Proteomes" id="UP000772434">
    <property type="component" value="Unassembled WGS sequence"/>
</dbReference>
<organism evidence="1 2">
    <name type="scientific">Rhodocollybia butyracea</name>
    <dbReference type="NCBI Taxonomy" id="206335"/>
    <lineage>
        <taxon>Eukaryota</taxon>
        <taxon>Fungi</taxon>
        <taxon>Dikarya</taxon>
        <taxon>Basidiomycota</taxon>
        <taxon>Agaricomycotina</taxon>
        <taxon>Agaricomycetes</taxon>
        <taxon>Agaricomycetidae</taxon>
        <taxon>Agaricales</taxon>
        <taxon>Marasmiineae</taxon>
        <taxon>Omphalotaceae</taxon>
        <taxon>Rhodocollybia</taxon>
    </lineage>
</organism>